<feature type="transmembrane region" description="Helical" evidence="8">
    <location>
        <begin position="142"/>
        <end position="161"/>
    </location>
</feature>
<keyword evidence="10" id="KW-1185">Reference proteome</keyword>
<dbReference type="PANTHER" id="PTHR30472">
    <property type="entry name" value="FERRIC ENTEROBACTIN TRANSPORT SYSTEM PERMEASE PROTEIN"/>
    <property type="match status" value="1"/>
</dbReference>
<feature type="transmembrane region" description="Helical" evidence="8">
    <location>
        <begin position="28"/>
        <end position="48"/>
    </location>
</feature>
<dbReference type="InterPro" id="IPR000522">
    <property type="entry name" value="ABC_transptr_permease_BtuC"/>
</dbReference>
<dbReference type="Pfam" id="PF01032">
    <property type="entry name" value="FecCD"/>
    <property type="match status" value="1"/>
</dbReference>
<dbReference type="InterPro" id="IPR037294">
    <property type="entry name" value="ABC_BtuC-like"/>
</dbReference>
<comment type="subcellular location">
    <subcellularLocation>
        <location evidence="1">Cell membrane</location>
        <topology evidence="1">Multi-pass membrane protein</topology>
    </subcellularLocation>
</comment>
<keyword evidence="7 8" id="KW-0472">Membrane</keyword>
<feature type="transmembrane region" description="Helical" evidence="8">
    <location>
        <begin position="115"/>
        <end position="136"/>
    </location>
</feature>
<keyword evidence="3" id="KW-0813">Transport</keyword>
<name>A0ABU7LJI4_9NOCA</name>
<organism evidence="9 10">
    <name type="scientific">Rhodococcus artemisiae</name>
    <dbReference type="NCBI Taxonomy" id="714159"/>
    <lineage>
        <taxon>Bacteria</taxon>
        <taxon>Bacillati</taxon>
        <taxon>Actinomycetota</taxon>
        <taxon>Actinomycetes</taxon>
        <taxon>Mycobacteriales</taxon>
        <taxon>Nocardiaceae</taxon>
        <taxon>Rhodococcus</taxon>
    </lineage>
</organism>
<proteinExistence type="inferred from homology"/>
<keyword evidence="6 8" id="KW-1133">Transmembrane helix</keyword>
<gene>
    <name evidence="9" type="ORF">Q7514_26405</name>
</gene>
<accession>A0ABU7LJI4</accession>
<keyword evidence="5 8" id="KW-0812">Transmembrane</keyword>
<evidence type="ECO:0000256" key="7">
    <source>
        <dbReference type="ARBA" id="ARBA00023136"/>
    </source>
</evidence>
<evidence type="ECO:0000256" key="5">
    <source>
        <dbReference type="ARBA" id="ARBA00022692"/>
    </source>
</evidence>
<keyword evidence="4" id="KW-1003">Cell membrane</keyword>
<dbReference type="PANTHER" id="PTHR30472:SF1">
    <property type="entry name" value="FE(3+) DICITRATE TRANSPORT SYSTEM PERMEASE PROTEIN FECC-RELATED"/>
    <property type="match status" value="1"/>
</dbReference>
<feature type="transmembrane region" description="Helical" evidence="8">
    <location>
        <begin position="333"/>
        <end position="350"/>
    </location>
</feature>
<evidence type="ECO:0000313" key="10">
    <source>
        <dbReference type="Proteomes" id="UP001336020"/>
    </source>
</evidence>
<evidence type="ECO:0000256" key="4">
    <source>
        <dbReference type="ARBA" id="ARBA00022475"/>
    </source>
</evidence>
<feature type="transmembrane region" description="Helical" evidence="8">
    <location>
        <begin position="86"/>
        <end position="103"/>
    </location>
</feature>
<dbReference type="EMBL" id="JAUTXY010000016">
    <property type="protein sequence ID" value="MEE2061062.1"/>
    <property type="molecule type" value="Genomic_DNA"/>
</dbReference>
<evidence type="ECO:0000256" key="6">
    <source>
        <dbReference type="ARBA" id="ARBA00022989"/>
    </source>
</evidence>
<evidence type="ECO:0000256" key="1">
    <source>
        <dbReference type="ARBA" id="ARBA00004651"/>
    </source>
</evidence>
<feature type="transmembrane region" description="Helical" evidence="8">
    <location>
        <begin position="303"/>
        <end position="321"/>
    </location>
</feature>
<comment type="similarity">
    <text evidence="2">Belongs to the binding-protein-dependent transport system permease family. FecCD subfamily.</text>
</comment>
<dbReference type="Gene3D" id="1.10.3470.10">
    <property type="entry name" value="ABC transporter involved in vitamin B12 uptake, BtuC"/>
    <property type="match status" value="1"/>
</dbReference>
<dbReference type="SUPFAM" id="SSF81345">
    <property type="entry name" value="ABC transporter involved in vitamin B12 uptake, BtuC"/>
    <property type="match status" value="1"/>
</dbReference>
<reference evidence="9 10" key="1">
    <citation type="submission" date="2023-07" db="EMBL/GenBank/DDBJ databases">
        <authorList>
            <person name="Girao M."/>
            <person name="Carvalho M.F."/>
        </authorList>
    </citation>
    <scope>NUCLEOTIDE SEQUENCE [LARGE SCALE GENOMIC DNA]</scope>
    <source>
        <strain evidence="9 10">YIM65754</strain>
    </source>
</reference>
<protein>
    <submittedName>
        <fullName evidence="9">Iron chelate uptake ABC transporter family permease subunit</fullName>
    </submittedName>
</protein>
<evidence type="ECO:0000313" key="9">
    <source>
        <dbReference type="EMBL" id="MEE2061062.1"/>
    </source>
</evidence>
<feature type="transmembrane region" description="Helical" evidence="8">
    <location>
        <begin position="173"/>
        <end position="197"/>
    </location>
</feature>
<feature type="transmembrane region" description="Helical" evidence="8">
    <location>
        <begin position="261"/>
        <end position="283"/>
    </location>
</feature>
<evidence type="ECO:0000256" key="8">
    <source>
        <dbReference type="SAM" id="Phobius"/>
    </source>
</evidence>
<feature type="transmembrane region" description="Helical" evidence="8">
    <location>
        <begin position="217"/>
        <end position="240"/>
    </location>
</feature>
<dbReference type="CDD" id="cd06550">
    <property type="entry name" value="TM_ABC_iron-siderophores_like"/>
    <property type="match status" value="1"/>
</dbReference>
<comment type="caution">
    <text evidence="9">The sequence shown here is derived from an EMBL/GenBank/DDBJ whole genome shotgun (WGS) entry which is preliminary data.</text>
</comment>
<evidence type="ECO:0000256" key="2">
    <source>
        <dbReference type="ARBA" id="ARBA00007935"/>
    </source>
</evidence>
<evidence type="ECO:0000256" key="3">
    <source>
        <dbReference type="ARBA" id="ARBA00022448"/>
    </source>
</evidence>
<dbReference type="Proteomes" id="UP001336020">
    <property type="component" value="Unassembled WGS sequence"/>
</dbReference>
<sequence>MSGASTLEAHEDTAVTQGVASGPAVRSLGLLLALVLLAACVAMSLAVGTRSVPPGEVMSAVVDALRGRSAGGEVQEIVLGLRLPRTLVGLFVGAALGVSGALIQALTRNPLADPGILGVNAGAGFLVTLGIGLFGVVDVQGYVWFALAGAGAATLVVFTVGTVGRAGATPVRLMLVGVAVGALLGGISSMIGLLTPGVFDGMRFWGAGTLASRDEHVLWTTAPLIVAGLVLAGLVARSLNAVALGDELARSLGVRVVRTRIVVIIAVTLLAGAATAAAGPIGFIGLMVPHVVRWFTGPDQRWIFAYTVVCAPILLLAADVLGRVVVWPQEMQAGIITAFVGAPVLVMLARRRKLTGL</sequence>